<dbReference type="EMBL" id="LT841358">
    <property type="protein sequence ID" value="SMH70540.1"/>
    <property type="molecule type" value="Genomic_DNA"/>
</dbReference>
<keyword evidence="1" id="KW-0812">Transmembrane</keyword>
<gene>
    <name evidence="2" type="ORF">NCS_10347</name>
</gene>
<sequence>MDKRVFVLGIAMLVTGFSVYGYLNENVPTGKTGMSQDEIDALNQAEIVNAGLENIAAMIGGIGFFIVLISIGLKRRKKGGDGKPVTQKPAEI</sequence>
<accession>A0A2H1FCQ1</accession>
<dbReference type="AlphaFoldDB" id="A0A2H1FCQ1"/>
<proteinExistence type="predicted"/>
<keyword evidence="3" id="KW-1185">Reference proteome</keyword>
<protein>
    <submittedName>
        <fullName evidence="2">Uncharacterized protein</fullName>
    </submittedName>
</protein>
<keyword evidence="1" id="KW-1133">Transmembrane helix</keyword>
<feature type="transmembrane region" description="Helical" evidence="1">
    <location>
        <begin position="55"/>
        <end position="73"/>
    </location>
</feature>
<dbReference type="Proteomes" id="UP000230607">
    <property type="component" value="Chromosome 1"/>
</dbReference>
<evidence type="ECO:0000313" key="2">
    <source>
        <dbReference type="EMBL" id="SMH70540.1"/>
    </source>
</evidence>
<evidence type="ECO:0000313" key="3">
    <source>
        <dbReference type="Proteomes" id="UP000230607"/>
    </source>
</evidence>
<organism evidence="2 3">
    <name type="scientific">Candidatus Nitrosotalea okcheonensis</name>
    <dbReference type="NCBI Taxonomy" id="1903276"/>
    <lineage>
        <taxon>Archaea</taxon>
        <taxon>Nitrososphaerota</taxon>
        <taxon>Nitrososphaeria</taxon>
        <taxon>Nitrosotaleales</taxon>
        <taxon>Nitrosotaleaceae</taxon>
        <taxon>Nitrosotalea</taxon>
    </lineage>
</organism>
<reference evidence="3" key="1">
    <citation type="submission" date="2017-03" db="EMBL/GenBank/DDBJ databases">
        <authorList>
            <person name="Herbold C."/>
        </authorList>
    </citation>
    <scope>NUCLEOTIDE SEQUENCE [LARGE SCALE GENOMIC DNA]</scope>
</reference>
<evidence type="ECO:0000256" key="1">
    <source>
        <dbReference type="SAM" id="Phobius"/>
    </source>
</evidence>
<dbReference type="RefSeq" id="WP_157926668.1">
    <property type="nucleotide sequence ID" value="NZ_LT841358.1"/>
</dbReference>
<name>A0A2H1FCQ1_9ARCH</name>
<feature type="transmembrane region" description="Helical" evidence="1">
    <location>
        <begin position="5"/>
        <end position="23"/>
    </location>
</feature>
<keyword evidence="1" id="KW-0472">Membrane</keyword>
<dbReference type="OrthoDB" id="12218at2157"/>